<dbReference type="Pfam" id="PF13561">
    <property type="entry name" value="adh_short_C2"/>
    <property type="match status" value="1"/>
</dbReference>
<dbReference type="PRINTS" id="PR00081">
    <property type="entry name" value="GDHRDH"/>
</dbReference>
<sequence length="265" mass="27675">MDLGISGKLALLSGASGGIGLEAARVLAADGARVFLTDLEQGPLDDAASALGDAVAGTAACDLTDQAAVDALRDKVASLGGADMLVHAAGVTGAKGDPLEMTDDDWMEAWQIDFMSAVRMSRAFVPSMVDKGWGRVVFVTSENAVQPYADEAVYNAAKAALLNFTKCVSLPYGPKGVLFNTVSPAFIETPMTDGMMDKRADELGVSKKEAIESFLKEERPFLSLSRRGQPEEVAGVIALLCSDRASFVNGSAYRVDGGSVGAMNI</sequence>
<dbReference type="EMBL" id="CP021404">
    <property type="protein sequence ID" value="ATI40743.1"/>
    <property type="molecule type" value="Genomic_DNA"/>
</dbReference>
<accession>A0A291LVJ9</accession>
<name>A0A291LVJ9_9RHOB</name>
<dbReference type="PANTHER" id="PTHR42879:SF6">
    <property type="entry name" value="NADPH-DEPENDENT REDUCTASE BACG"/>
    <property type="match status" value="1"/>
</dbReference>
<dbReference type="InterPro" id="IPR002347">
    <property type="entry name" value="SDR_fam"/>
</dbReference>
<dbReference type="OrthoDB" id="9793325at2"/>
<comment type="similarity">
    <text evidence="1">Belongs to the short-chain dehydrogenases/reductases (SDR) family.</text>
</comment>
<dbReference type="InterPro" id="IPR020904">
    <property type="entry name" value="Sc_DH/Rdtase_CS"/>
</dbReference>
<dbReference type="Gene3D" id="3.40.50.720">
    <property type="entry name" value="NAD(P)-binding Rossmann-like Domain"/>
    <property type="match status" value="1"/>
</dbReference>
<evidence type="ECO:0000313" key="3">
    <source>
        <dbReference type="Proteomes" id="UP000219050"/>
    </source>
</evidence>
<dbReference type="InterPro" id="IPR050259">
    <property type="entry name" value="SDR"/>
</dbReference>
<dbReference type="SUPFAM" id="SSF51735">
    <property type="entry name" value="NAD(P)-binding Rossmann-fold domains"/>
    <property type="match status" value="1"/>
</dbReference>
<dbReference type="FunFam" id="3.40.50.720:FF:000084">
    <property type="entry name" value="Short-chain dehydrogenase reductase"/>
    <property type="match status" value="1"/>
</dbReference>
<dbReference type="PRINTS" id="PR00080">
    <property type="entry name" value="SDRFAMILY"/>
</dbReference>
<protein>
    <submittedName>
        <fullName evidence="2">Ketoacyl reductase</fullName>
    </submittedName>
</protein>
<keyword evidence="3" id="KW-1185">Reference proteome</keyword>
<dbReference type="RefSeq" id="WP_097372397.1">
    <property type="nucleotide sequence ID" value="NZ_CP021404.1"/>
</dbReference>
<dbReference type="AlphaFoldDB" id="A0A291LVJ9"/>
<reference evidence="2 3" key="1">
    <citation type="submission" date="2017-05" db="EMBL/GenBank/DDBJ databases">
        <title>Comparative genomic and metabolic analysis of manganese-oxidizing mechanisms in Celeribater manganoxidans DY25T: its adaption to the environment of polymetallic nodule.</title>
        <authorList>
            <person name="Wang X."/>
        </authorList>
    </citation>
    <scope>NUCLEOTIDE SEQUENCE [LARGE SCALE GENOMIC DNA]</scope>
    <source>
        <strain evidence="2 3">DY25</strain>
    </source>
</reference>
<dbReference type="PANTHER" id="PTHR42879">
    <property type="entry name" value="3-OXOACYL-(ACYL-CARRIER-PROTEIN) REDUCTASE"/>
    <property type="match status" value="1"/>
</dbReference>
<dbReference type="GO" id="GO:0032787">
    <property type="term" value="P:monocarboxylic acid metabolic process"/>
    <property type="evidence" value="ECO:0007669"/>
    <property type="project" value="UniProtKB-ARBA"/>
</dbReference>
<evidence type="ECO:0000313" key="2">
    <source>
        <dbReference type="EMBL" id="ATI40743.1"/>
    </source>
</evidence>
<dbReference type="InterPro" id="IPR036291">
    <property type="entry name" value="NAD(P)-bd_dom_sf"/>
</dbReference>
<evidence type="ECO:0000256" key="1">
    <source>
        <dbReference type="ARBA" id="ARBA00006484"/>
    </source>
</evidence>
<gene>
    <name evidence="2" type="ORF">CBW24_01120</name>
</gene>
<proteinExistence type="inferred from homology"/>
<dbReference type="Proteomes" id="UP000219050">
    <property type="component" value="Chromosome"/>
</dbReference>
<dbReference type="PROSITE" id="PS00061">
    <property type="entry name" value="ADH_SHORT"/>
    <property type="match status" value="1"/>
</dbReference>
<organism evidence="2 3">
    <name type="scientific">Pacificitalea manganoxidans</name>
    <dbReference type="NCBI Taxonomy" id="1411902"/>
    <lineage>
        <taxon>Bacteria</taxon>
        <taxon>Pseudomonadati</taxon>
        <taxon>Pseudomonadota</taxon>
        <taxon>Alphaproteobacteria</taxon>
        <taxon>Rhodobacterales</taxon>
        <taxon>Paracoccaceae</taxon>
        <taxon>Pacificitalea</taxon>
    </lineage>
</organism>
<dbReference type="KEGG" id="cmag:CBW24_01120"/>